<evidence type="ECO:0000256" key="1">
    <source>
        <dbReference type="ARBA" id="ARBA00000085"/>
    </source>
</evidence>
<dbReference type="eggNOG" id="COG2205">
    <property type="taxonomic scope" value="Bacteria"/>
</dbReference>
<dbReference type="InterPro" id="IPR036890">
    <property type="entry name" value="HATPase_C_sf"/>
</dbReference>
<dbReference type="InterPro" id="IPR000780">
    <property type="entry name" value="CheR_MeTrfase"/>
</dbReference>
<evidence type="ECO:0000259" key="19">
    <source>
        <dbReference type="PROSITE" id="PS50122"/>
    </source>
</evidence>
<proteinExistence type="predicted"/>
<dbReference type="eggNOG" id="COG1352">
    <property type="taxonomic scope" value="Bacteria"/>
</dbReference>
<comment type="subunit">
    <text evidence="9">At low DSF concentrations, interacts with RpfF.</text>
</comment>
<dbReference type="Pfam" id="PF00512">
    <property type="entry name" value="HisKA"/>
    <property type="match status" value="1"/>
</dbReference>
<dbReference type="GO" id="GO:0005737">
    <property type="term" value="C:cytoplasm"/>
    <property type="evidence" value="ECO:0007669"/>
    <property type="project" value="InterPro"/>
</dbReference>
<dbReference type="CDD" id="cd16434">
    <property type="entry name" value="CheB-CheR_fusion"/>
    <property type="match status" value="1"/>
</dbReference>
<feature type="domain" description="PAS" evidence="17">
    <location>
        <begin position="1007"/>
        <end position="1062"/>
    </location>
</feature>
<feature type="domain" description="PAC" evidence="18">
    <location>
        <begin position="1208"/>
        <end position="1263"/>
    </location>
</feature>
<evidence type="ECO:0000256" key="12">
    <source>
        <dbReference type="PROSITE-ProRule" id="PRU00169"/>
    </source>
</evidence>
<dbReference type="SUPFAM" id="SSF47757">
    <property type="entry name" value="Chemotaxis receptor methyltransferase CheR, N-terminal domain"/>
    <property type="match status" value="1"/>
</dbReference>
<dbReference type="SUPFAM" id="SSF55781">
    <property type="entry name" value="GAF domain-like"/>
    <property type="match status" value="1"/>
</dbReference>
<dbReference type="SMART" id="SM00388">
    <property type="entry name" value="HisKA"/>
    <property type="match status" value="1"/>
</dbReference>
<dbReference type="Pfam" id="PF02518">
    <property type="entry name" value="HATPase_c"/>
    <property type="match status" value="1"/>
</dbReference>
<keyword evidence="5" id="KW-0547">Nucleotide-binding</keyword>
<dbReference type="SMART" id="SM00086">
    <property type="entry name" value="PAC"/>
    <property type="match status" value="4"/>
</dbReference>
<feature type="region of interest" description="Disordered" evidence="14">
    <location>
        <begin position="1"/>
        <end position="29"/>
    </location>
</feature>
<dbReference type="PROSITE" id="PS50110">
    <property type="entry name" value="RESPONSE_REGULATORY"/>
    <property type="match status" value="1"/>
</dbReference>
<feature type="coiled-coil region" evidence="13">
    <location>
        <begin position="654"/>
        <end position="727"/>
    </location>
</feature>
<dbReference type="Gene3D" id="3.40.50.180">
    <property type="entry name" value="Methylesterase CheB, C-terminal domain"/>
    <property type="match status" value="1"/>
</dbReference>
<keyword evidence="13" id="KW-0175">Coiled coil</keyword>
<feature type="active site" evidence="11">
    <location>
        <position position="63"/>
    </location>
</feature>
<dbReference type="InterPro" id="IPR003594">
    <property type="entry name" value="HATPase_dom"/>
</dbReference>
<dbReference type="Pfam" id="PF01339">
    <property type="entry name" value="CheB_methylest"/>
    <property type="match status" value="1"/>
</dbReference>
<evidence type="ECO:0000256" key="10">
    <source>
        <dbReference type="ARBA" id="ARBA00068150"/>
    </source>
</evidence>
<dbReference type="PROSITE" id="PS50112">
    <property type="entry name" value="PAS"/>
    <property type="match status" value="1"/>
</dbReference>
<dbReference type="SUPFAM" id="SSF55874">
    <property type="entry name" value="ATPase domain of HSP90 chaperone/DNA topoisomerase II/histidine kinase"/>
    <property type="match status" value="1"/>
</dbReference>
<dbReference type="InterPro" id="IPR000014">
    <property type="entry name" value="PAS"/>
</dbReference>
<evidence type="ECO:0000313" key="21">
    <source>
        <dbReference type="EMBL" id="EIG54785.1"/>
    </source>
</evidence>
<feature type="compositionally biased region" description="Pro residues" evidence="14">
    <location>
        <begin position="20"/>
        <end position="29"/>
    </location>
</feature>
<dbReference type="SMART" id="SM00387">
    <property type="entry name" value="HATPase_c"/>
    <property type="match status" value="1"/>
</dbReference>
<dbReference type="Pfam" id="PF08447">
    <property type="entry name" value="PAS_3"/>
    <property type="match status" value="1"/>
</dbReference>
<feature type="domain" description="Response regulatory" evidence="16">
    <location>
        <begin position="1810"/>
        <end position="1929"/>
    </location>
</feature>
<dbReference type="GO" id="GO:0006935">
    <property type="term" value="P:chemotaxis"/>
    <property type="evidence" value="ECO:0007669"/>
    <property type="project" value="UniProtKB-UniRule"/>
</dbReference>
<dbReference type="EC" id="2.7.13.3" evidence="2"/>
<keyword evidence="11" id="KW-0145">Chemotaxis</keyword>
<organism evidence="21">
    <name type="scientific">Desulfovibrio sp. U5L</name>
    <dbReference type="NCBI Taxonomy" id="596152"/>
    <lineage>
        <taxon>Bacteria</taxon>
        <taxon>Pseudomonadati</taxon>
        <taxon>Thermodesulfobacteriota</taxon>
        <taxon>Desulfovibrionia</taxon>
        <taxon>Desulfovibrionales</taxon>
        <taxon>Desulfovibrionaceae</taxon>
        <taxon>Desulfovibrio</taxon>
    </lineage>
</organism>
<dbReference type="Pfam" id="PF03705">
    <property type="entry name" value="CheR_N"/>
    <property type="match status" value="1"/>
</dbReference>
<evidence type="ECO:0000259" key="18">
    <source>
        <dbReference type="PROSITE" id="PS50113"/>
    </source>
</evidence>
<dbReference type="GO" id="GO:0005524">
    <property type="term" value="F:ATP binding"/>
    <property type="evidence" value="ECO:0007669"/>
    <property type="project" value="UniProtKB-KW"/>
</dbReference>
<dbReference type="Gene3D" id="1.10.287.130">
    <property type="match status" value="1"/>
</dbReference>
<feature type="active site" evidence="11">
    <location>
        <position position="154"/>
    </location>
</feature>
<dbReference type="OrthoDB" id="9786165at2"/>
<dbReference type="SUPFAM" id="SSF55785">
    <property type="entry name" value="PYP-like sensor domain (PAS domain)"/>
    <property type="match status" value="5"/>
</dbReference>
<dbReference type="InterPro" id="IPR003661">
    <property type="entry name" value="HisK_dim/P_dom"/>
</dbReference>
<evidence type="ECO:0000256" key="2">
    <source>
        <dbReference type="ARBA" id="ARBA00012438"/>
    </source>
</evidence>
<dbReference type="InterPro" id="IPR022642">
    <property type="entry name" value="CheR_C"/>
</dbReference>
<dbReference type="NCBIfam" id="TIGR00229">
    <property type="entry name" value="sensory_box"/>
    <property type="match status" value="2"/>
</dbReference>
<keyword evidence="7" id="KW-0067">ATP-binding</keyword>
<dbReference type="InterPro" id="IPR035909">
    <property type="entry name" value="CheB_C"/>
</dbReference>
<feature type="compositionally biased region" description="Basic and acidic residues" evidence="14">
    <location>
        <begin position="504"/>
        <end position="513"/>
    </location>
</feature>
<evidence type="ECO:0000256" key="3">
    <source>
        <dbReference type="ARBA" id="ARBA00022553"/>
    </source>
</evidence>
<dbReference type="InterPro" id="IPR001789">
    <property type="entry name" value="Sig_transdc_resp-reg_receiver"/>
</dbReference>
<evidence type="ECO:0000256" key="11">
    <source>
        <dbReference type="PROSITE-ProRule" id="PRU00050"/>
    </source>
</evidence>
<dbReference type="InterPro" id="IPR013656">
    <property type="entry name" value="PAS_4"/>
</dbReference>
<feature type="domain" description="Histidine kinase" evidence="15">
    <location>
        <begin position="1564"/>
        <end position="1786"/>
    </location>
</feature>
<dbReference type="InterPro" id="IPR022641">
    <property type="entry name" value="CheR_N"/>
</dbReference>
<dbReference type="SUPFAM" id="SSF52738">
    <property type="entry name" value="Methylesterase CheB, C-terminal domain"/>
    <property type="match status" value="1"/>
</dbReference>
<feature type="domain" description="CheR-type methyltransferase" evidence="20">
    <location>
        <begin position="232"/>
        <end position="487"/>
    </location>
</feature>
<feature type="domain" description="PAC" evidence="18">
    <location>
        <begin position="1080"/>
        <end position="1132"/>
    </location>
</feature>
<dbReference type="PROSITE" id="PS50109">
    <property type="entry name" value="HIS_KIN"/>
    <property type="match status" value="1"/>
</dbReference>
<dbReference type="Pfam" id="PF13596">
    <property type="entry name" value="PAS_10"/>
    <property type="match status" value="1"/>
</dbReference>
<dbReference type="FunFam" id="1.10.287.130:FF:000002">
    <property type="entry name" value="Two-component osmosensing histidine kinase"/>
    <property type="match status" value="1"/>
</dbReference>
<dbReference type="InterPro" id="IPR005467">
    <property type="entry name" value="His_kinase_dom"/>
</dbReference>
<dbReference type="Gene3D" id="3.30.565.10">
    <property type="entry name" value="Histidine kinase-like ATPase, C-terminal domain"/>
    <property type="match status" value="1"/>
</dbReference>
<dbReference type="InterPro" id="IPR035965">
    <property type="entry name" value="PAS-like_dom_sf"/>
</dbReference>
<evidence type="ECO:0000256" key="14">
    <source>
        <dbReference type="SAM" id="MobiDB-lite"/>
    </source>
</evidence>
<dbReference type="CDD" id="cd00130">
    <property type="entry name" value="PAS"/>
    <property type="match status" value="2"/>
</dbReference>
<dbReference type="Gene3D" id="3.40.50.150">
    <property type="entry name" value="Vaccinia Virus protein VP39"/>
    <property type="match status" value="1"/>
</dbReference>
<dbReference type="InterPro" id="IPR001610">
    <property type="entry name" value="PAC"/>
</dbReference>
<evidence type="ECO:0000259" key="16">
    <source>
        <dbReference type="PROSITE" id="PS50110"/>
    </source>
</evidence>
<comment type="catalytic activity">
    <reaction evidence="1">
        <text>ATP + protein L-histidine = ADP + protein N-phospho-L-histidine.</text>
        <dbReference type="EC" id="2.7.13.3"/>
    </reaction>
</comment>
<dbReference type="SMART" id="SM00448">
    <property type="entry name" value="REC"/>
    <property type="match status" value="1"/>
</dbReference>
<feature type="modified residue" description="4-aspartylphosphate" evidence="12">
    <location>
        <position position="1859"/>
    </location>
</feature>
<dbReference type="Pfam" id="PF13426">
    <property type="entry name" value="PAS_9"/>
    <property type="match status" value="1"/>
</dbReference>
<evidence type="ECO:0000256" key="6">
    <source>
        <dbReference type="ARBA" id="ARBA00022777"/>
    </source>
</evidence>
<dbReference type="SMART" id="SM00138">
    <property type="entry name" value="MeTrc"/>
    <property type="match status" value="1"/>
</dbReference>
<keyword evidence="11" id="KW-0378">Hydrolase</keyword>
<dbReference type="PRINTS" id="PR00996">
    <property type="entry name" value="CHERMTFRASE"/>
</dbReference>
<dbReference type="PROSITE" id="PS50123">
    <property type="entry name" value="CHER"/>
    <property type="match status" value="1"/>
</dbReference>
<accession>I2Q4S9</accession>
<dbReference type="PROSITE" id="PS50113">
    <property type="entry name" value="PAC"/>
    <property type="match status" value="4"/>
</dbReference>
<dbReference type="Pfam" id="PF01739">
    <property type="entry name" value="CheR"/>
    <property type="match status" value="1"/>
</dbReference>
<dbReference type="CDD" id="cd17546">
    <property type="entry name" value="REC_hyHK_CKI1_RcsC-like"/>
    <property type="match status" value="1"/>
</dbReference>
<dbReference type="GO" id="GO:0008984">
    <property type="term" value="F:protein-glutamate methylesterase activity"/>
    <property type="evidence" value="ECO:0007669"/>
    <property type="project" value="InterPro"/>
</dbReference>
<dbReference type="Gene3D" id="2.10.70.100">
    <property type="match status" value="2"/>
</dbReference>
<dbReference type="SMART" id="SM00091">
    <property type="entry name" value="PAS"/>
    <property type="match status" value="3"/>
</dbReference>
<evidence type="ECO:0000259" key="20">
    <source>
        <dbReference type="PROSITE" id="PS50123"/>
    </source>
</evidence>
<feature type="coiled-coil region" evidence="13">
    <location>
        <begin position="849"/>
        <end position="880"/>
    </location>
</feature>
<dbReference type="SUPFAM" id="SSF52172">
    <property type="entry name" value="CheY-like"/>
    <property type="match status" value="1"/>
</dbReference>
<evidence type="ECO:0000256" key="8">
    <source>
        <dbReference type="ARBA" id="ARBA00023012"/>
    </source>
</evidence>
<evidence type="ECO:0000256" key="13">
    <source>
        <dbReference type="SAM" id="Coils"/>
    </source>
</evidence>
<dbReference type="Gene3D" id="3.30.450.20">
    <property type="entry name" value="PAS domain"/>
    <property type="match status" value="5"/>
</dbReference>
<dbReference type="SUPFAM" id="SSF47384">
    <property type="entry name" value="Homodimeric domain of signal transducing histidine kinase"/>
    <property type="match status" value="1"/>
</dbReference>
<feature type="compositionally biased region" description="Basic and acidic residues" evidence="14">
    <location>
        <begin position="1"/>
        <end position="11"/>
    </location>
</feature>
<evidence type="ECO:0000256" key="5">
    <source>
        <dbReference type="ARBA" id="ARBA00022741"/>
    </source>
</evidence>
<dbReference type="EMBL" id="JH600068">
    <property type="protein sequence ID" value="EIG54785.1"/>
    <property type="molecule type" value="Genomic_DNA"/>
</dbReference>
<feature type="domain" description="PAC" evidence="18">
    <location>
        <begin position="1338"/>
        <end position="1391"/>
    </location>
</feature>
<dbReference type="InterPro" id="IPR000700">
    <property type="entry name" value="PAS-assoc_C"/>
</dbReference>
<evidence type="ECO:0000259" key="15">
    <source>
        <dbReference type="PROSITE" id="PS50109"/>
    </source>
</evidence>
<feature type="domain" description="CheB-type methylesterase" evidence="19">
    <location>
        <begin position="24"/>
        <end position="212"/>
    </location>
</feature>
<evidence type="ECO:0000256" key="7">
    <source>
        <dbReference type="ARBA" id="ARBA00022840"/>
    </source>
</evidence>
<dbReference type="PANTHER" id="PTHR43047:SF78">
    <property type="entry name" value="SENSORY_REGULATORY PROTEIN RPFC"/>
    <property type="match status" value="1"/>
</dbReference>
<dbReference type="STRING" id="596152.DesU5LDRAFT_3151"/>
<dbReference type="Gene3D" id="3.40.50.2300">
    <property type="match status" value="1"/>
</dbReference>
<evidence type="ECO:0000256" key="9">
    <source>
        <dbReference type="ARBA" id="ARBA00064003"/>
    </source>
</evidence>
<dbReference type="PROSITE" id="PS50122">
    <property type="entry name" value="CHEB"/>
    <property type="match status" value="1"/>
</dbReference>
<dbReference type="Pfam" id="PF00072">
    <property type="entry name" value="Response_reg"/>
    <property type="match status" value="1"/>
</dbReference>
<reference evidence="21" key="1">
    <citation type="submission" date="2011-11" db="EMBL/GenBank/DDBJ databases">
        <title>Improved High-Quality Draft sequence of Desulfovibrio sp. U5L.</title>
        <authorList>
            <consortium name="US DOE Joint Genome Institute"/>
            <person name="Lucas S."/>
            <person name="Han J."/>
            <person name="Lapidus A."/>
            <person name="Cheng J.-F."/>
            <person name="Goodwin L."/>
            <person name="Pitluck S."/>
            <person name="Peters L."/>
            <person name="Ovchinnikova G."/>
            <person name="Held B."/>
            <person name="Detter J.C."/>
            <person name="Han C."/>
            <person name="Tapia R."/>
            <person name="Land M."/>
            <person name="Hauser L."/>
            <person name="Kyrpides N."/>
            <person name="Ivanova N."/>
            <person name="Pagani I."/>
            <person name="Gabster J."/>
            <person name="Walker C."/>
            <person name="Stolyar S."/>
            <person name="Stahl D."/>
            <person name="Arkin A."/>
            <person name="Dehal P."/>
            <person name="Hazen T."/>
            <person name="Woyke T."/>
        </authorList>
    </citation>
    <scope>NUCLEOTIDE SEQUENCE [LARGE SCALE GENOMIC DNA]</scope>
    <source>
        <strain evidence="21">U5L</strain>
    </source>
</reference>
<dbReference type="InterPro" id="IPR011006">
    <property type="entry name" value="CheY-like_superfamily"/>
</dbReference>
<dbReference type="SUPFAM" id="SSF53335">
    <property type="entry name" value="S-adenosyl-L-methionine-dependent methyltransferases"/>
    <property type="match status" value="1"/>
</dbReference>
<evidence type="ECO:0000256" key="4">
    <source>
        <dbReference type="ARBA" id="ARBA00022679"/>
    </source>
</evidence>
<dbReference type="HOGENOM" id="CLU_000892_2_0_7"/>
<dbReference type="InterPro" id="IPR029063">
    <property type="entry name" value="SAM-dependent_MTases_sf"/>
</dbReference>
<dbReference type="Pfam" id="PF08448">
    <property type="entry name" value="PAS_4"/>
    <property type="match status" value="1"/>
</dbReference>
<dbReference type="GO" id="GO:0000156">
    <property type="term" value="F:phosphorelay response regulator activity"/>
    <property type="evidence" value="ECO:0007669"/>
    <property type="project" value="InterPro"/>
</dbReference>
<keyword evidence="3 12" id="KW-0597">Phosphoprotein</keyword>
<evidence type="ECO:0000259" key="17">
    <source>
        <dbReference type="PROSITE" id="PS50112"/>
    </source>
</evidence>
<dbReference type="InterPro" id="IPR013655">
    <property type="entry name" value="PAS_fold_3"/>
</dbReference>
<feature type="region of interest" description="Disordered" evidence="14">
    <location>
        <begin position="491"/>
        <end position="517"/>
    </location>
</feature>
<gene>
    <name evidence="21" type="ORF">DesU5LDRAFT_3151</name>
</gene>
<dbReference type="CDD" id="cd00082">
    <property type="entry name" value="HisKA"/>
    <property type="match status" value="1"/>
</dbReference>
<dbReference type="CDD" id="cd02440">
    <property type="entry name" value="AdoMet_MTases"/>
    <property type="match status" value="1"/>
</dbReference>
<dbReference type="GO" id="GO:0000155">
    <property type="term" value="F:phosphorelay sensor kinase activity"/>
    <property type="evidence" value="ECO:0007669"/>
    <property type="project" value="InterPro"/>
</dbReference>
<sequence>MSATRDFDDTHPSLQDGPRPETPPAPPCPVVGLGASAGGIEALRALLAELPATFDAALAVLNHVPRDRPNHLREVLAAFTGLAVAEVSGDTPPARGTVYVASPRHDLTIEDGRLRPVDQEAGVPHHNIDRFLGDLADTFGTRAIGVILSGAGSDGLSGAARIARAGGLVLVQDPAEALHGDMPRSVIEAGLAAAVLPAAALGRQLARLLSATAPDAQDDTEQGSFEEAVLALLRERTGCDLSGYRRTTVLRRICKRMILAGCDTTEAYLAKLDGNPAECGELLRTLFIGVTAFFRDPEAFEALRTLALPRIFRDRSPGDCVRIWVIGCSTGEEAYSVAMLVNEYSESARTHCGIKIFATDIDPAAVAVARKGWYAPGDRPNLSAERLGKYFKTDGHGHTVRPGLRERLVVVRHNLLQDPPFLHMDLVVCRNLLIYLSPDLQKRAVTLLAEALGPGGHLFLGPAESVSTHSTRLECLDPRWKIFRNVGKPHRRSQPPFPVVRPPRFPEDGRPADPARPAAGPAVVLAEALRRRYAYPAVLVDRDFHVLHLCGDTSPYLRMPNGEPSLNILKLADPELRHHLRLALQGALAKGAPTAIPALRPAAAPDSPVTLAVDPILADDGRVLSLLVVFEPAAASPAAGACPPLAALSESGAIQRYEAELQAAHDRLREVMEHDEALHEELRASNEELLSMNEELQSAGEEMDASREELQALNEELSVKVEELSKANGFVENLLRCTNLATVFVDRGQRVMRATPAALDIFHLAVEDVGRPLNAIKARVEDPHLAGDIERVLAGRDVVEREVAGPEGRSYVKRVFPFRDGQAEAEGAVLTYADVTALKAAEGVLLRSNEELEALVATRTRELELARQESEARAAELEAVMRQTPAAIWITRDTEARTIVGNPAGYRMLRMESATPFSAAVPGDRPTYRASKKGRELTREERAMYRAAQGQMVTAEEIDLIFPDGSGRTIFGSAVPLRNAREEVTGAVGVFLDVTERKRVENALRESESRFRLLFENAPLPYQSLDERGCILDVNKRWHDTLGYAKEEAVGRWFGDFLGPDDIRHFDRNFPLFKQAGVIDNVEFDMVAKDGRIIRTSFNGRVQSDRAGNFERTHCIFTDITERTRLERALKESADRLLLALDAAQAGMWEWNTKTGVNTWSDRLWDLYGLDPAVWPSSYDAWRQAIHPEDREAAEAAVNRSCARGEEVSIEWRVNLPEGPGVRERWLLSRGRPQFGPDGQVERYLGIVLDITQRKKAEHALLLKEGELREAQRIAHLGSWHWDAATDATTSSPELYAIYGLDPALPFPDFRRQRGTLYPEASWERINAAVGQSIATGVGYELDVEAFCHGEPTWITTRCEVVRDMAGKASGLRGTVQDITERKLQEQVLTFLATCGHHRDGLDFFQSLARYLAEILRMDFVCIDRLEGDGLTARTLAVYFDGHFEDNLSYALADTPCGQVVGKTVCCYPRDVRGLFPDDAVLADMAAESYVGTTLWDAAGRPSGLIAVIGRHALKDSRLAESILQMVGGRAGSELERLYAAEAMLLAKETAENASRSKSEFLANMSHEIRTPLNGVLGMLQLMTTTPLDTEQKEYVLAAIQSSKRLTRLLSDILDLSRIEAGRLVIQEGEFTLASLRTSVLELFFVAAKDKGLSLDFTLDPALPPRLVGDEARLRQILFNLVGNALKFTEKGSVTVEAVALGEKDAAPARVLFTVTDTGIGIPSDRLRDIFEPFVQAEGSYTRRFQGAGLGLSIVKKLVGLMGGSLEIDTAPGEGTTCYLSLPFRHTGGPPARTAEAGDRPRSQARERLRILFVEDDAVNQMTGKRMLEKLGHAVVAAGDGREAVDCFLRQAFDLIFMDIQMPRMDGVEATRAIRGAGAPGRRTDLPIIALTAYAMTSDREKFLAAGLDDYVAKPIELHMLEEAIGRVMAGRAVPLGRPDAEKA</sequence>
<feature type="domain" description="PAC" evidence="18">
    <location>
        <begin position="954"/>
        <end position="1006"/>
    </location>
</feature>
<feature type="active site" evidence="11">
    <location>
        <position position="36"/>
    </location>
</feature>
<dbReference type="PANTHER" id="PTHR43047">
    <property type="entry name" value="TWO-COMPONENT HISTIDINE PROTEIN KINASE"/>
    <property type="match status" value="1"/>
</dbReference>
<keyword evidence="4" id="KW-0808">Transferase</keyword>
<dbReference type="InterPro" id="IPR036097">
    <property type="entry name" value="HisK_dim/P_sf"/>
</dbReference>
<dbReference type="GO" id="GO:0008757">
    <property type="term" value="F:S-adenosylmethionine-dependent methyltransferase activity"/>
    <property type="evidence" value="ECO:0007669"/>
    <property type="project" value="InterPro"/>
</dbReference>
<protein>
    <recommendedName>
        <fullName evidence="10">Sensory/regulatory protein RpfC</fullName>
        <ecNumber evidence="2">2.7.13.3</ecNumber>
    </recommendedName>
</protein>
<keyword evidence="6" id="KW-0418">Kinase</keyword>
<dbReference type="CDD" id="cd16922">
    <property type="entry name" value="HATPase_EvgS-ArcB-TorS-like"/>
    <property type="match status" value="1"/>
</dbReference>
<keyword evidence="8" id="KW-0902">Two-component regulatory system</keyword>
<name>I2Q4S9_9BACT</name>
<dbReference type="FunFam" id="3.30.565.10:FF:000010">
    <property type="entry name" value="Sensor histidine kinase RcsC"/>
    <property type="match status" value="1"/>
</dbReference>
<dbReference type="InterPro" id="IPR000673">
    <property type="entry name" value="Sig_transdc_resp-reg_Me-estase"/>
</dbReference>